<feature type="domain" description="RecQ-mediated genome instability protein 1 C-terminal OB-fold" evidence="2">
    <location>
        <begin position="339"/>
        <end position="512"/>
    </location>
</feature>
<dbReference type="Proteomes" id="UP001497525">
    <property type="component" value="Unassembled WGS sequence"/>
</dbReference>
<name>A0AAV2TRH8_CALDB</name>
<feature type="region of interest" description="Disordered" evidence="1">
    <location>
        <begin position="207"/>
        <end position="330"/>
    </location>
</feature>
<evidence type="ECO:0000256" key="1">
    <source>
        <dbReference type="SAM" id="MobiDB-lite"/>
    </source>
</evidence>
<evidence type="ECO:0000313" key="3">
    <source>
        <dbReference type="EMBL" id="CAL5139476.1"/>
    </source>
</evidence>
<dbReference type="Pfam" id="PF16099">
    <property type="entry name" value="RMI1_C"/>
    <property type="match status" value="1"/>
</dbReference>
<protein>
    <recommendedName>
        <fullName evidence="2">RecQ-mediated genome instability protein 1 C-terminal OB-fold domain-containing protein</fullName>
    </recommendedName>
</protein>
<feature type="compositionally biased region" description="Polar residues" evidence="1">
    <location>
        <begin position="226"/>
        <end position="236"/>
    </location>
</feature>
<reference evidence="3" key="1">
    <citation type="submission" date="2024-06" db="EMBL/GenBank/DDBJ databases">
        <authorList>
            <person name="Liu X."/>
            <person name="Lenzi L."/>
            <person name="Haldenby T S."/>
            <person name="Uol C."/>
        </authorList>
    </citation>
    <scope>NUCLEOTIDE SEQUENCE</scope>
</reference>
<sequence length="519" mass="56507">MLGGYSPQVDELLESSDGDLMYQVGLLLAKKLSIPLSEDGSLPSWFPRIRKPAQESDATDGQQQNPISAVTTSQVGPSLSNPCKTVTAQGSGLTLSAVLRPPSTPSLEPWNAEVDEDALITQAAQNLEKQLLTSYTTSNSTASESLAGKNKVTQAAGISRDRAFLGEAEQDVEQEVDPDVFASVMEELENEKLVNLPAVDNQTTAKRTNKVCAQPKRTLSPKIPSASCSSASFEQNRQSRDTKAVRQTVLKLSARKESDGIKRDPPNPVPTPSTSSIRGDESRSSEPDDLLPPAPKRKPWERRRSSVTTELKADNITSPPAADSQTDIQGDQKTDYKFTPFCYIEDMYKELLTVDSGSIVRKRRVYTIRGLLINLLSSLEHHQGSRWTLAARLADGSAVVDVDISSELLTEWIGLTAAESESLRQMSRVNASAPGTNSVAAQEAQKHLLRLKNAITNFRARLSNLSGLFDITSPSATSIGSLSTDSDKPLRPVVVGFRPLSGTWLKELHARVQDRWGLE</sequence>
<dbReference type="InterPro" id="IPR032199">
    <property type="entry name" value="RMI1_C"/>
</dbReference>
<comment type="caution">
    <text evidence="3">The sequence shown here is derived from an EMBL/GenBank/DDBJ whole genome shotgun (WGS) entry which is preliminary data.</text>
</comment>
<gene>
    <name evidence="3" type="ORF">CDAUBV1_LOCUS14510</name>
</gene>
<evidence type="ECO:0000259" key="2">
    <source>
        <dbReference type="Pfam" id="PF16099"/>
    </source>
</evidence>
<dbReference type="GO" id="GO:0016604">
    <property type="term" value="C:nuclear body"/>
    <property type="evidence" value="ECO:0007669"/>
    <property type="project" value="TreeGrafter"/>
</dbReference>
<feature type="compositionally biased region" description="Basic and acidic residues" evidence="1">
    <location>
        <begin position="254"/>
        <end position="265"/>
    </location>
</feature>
<dbReference type="GO" id="GO:0031422">
    <property type="term" value="C:RecQ family helicase-topoisomerase III complex"/>
    <property type="evidence" value="ECO:0007669"/>
    <property type="project" value="TreeGrafter"/>
</dbReference>
<organism evidence="3 4">
    <name type="scientific">Calicophoron daubneyi</name>
    <name type="common">Rumen fluke</name>
    <name type="synonym">Paramphistomum daubneyi</name>
    <dbReference type="NCBI Taxonomy" id="300641"/>
    <lineage>
        <taxon>Eukaryota</taxon>
        <taxon>Metazoa</taxon>
        <taxon>Spiralia</taxon>
        <taxon>Lophotrochozoa</taxon>
        <taxon>Platyhelminthes</taxon>
        <taxon>Trematoda</taxon>
        <taxon>Digenea</taxon>
        <taxon>Plagiorchiida</taxon>
        <taxon>Pronocephalata</taxon>
        <taxon>Paramphistomoidea</taxon>
        <taxon>Paramphistomidae</taxon>
        <taxon>Calicophoron</taxon>
    </lineage>
</organism>
<dbReference type="PANTHER" id="PTHR14790:SF15">
    <property type="entry name" value="RECQ-MEDIATED GENOME INSTABILITY PROTEIN 1"/>
    <property type="match status" value="1"/>
</dbReference>
<dbReference type="GO" id="GO:0000166">
    <property type="term" value="F:nucleotide binding"/>
    <property type="evidence" value="ECO:0007669"/>
    <property type="project" value="InterPro"/>
</dbReference>
<dbReference type="PANTHER" id="PTHR14790">
    <property type="entry name" value="RECQ-MEDIATED GENOME INSTABILITY PROTEIN 1 RMI1"/>
    <property type="match status" value="1"/>
</dbReference>
<dbReference type="GO" id="GO:0000724">
    <property type="term" value="P:double-strand break repair via homologous recombination"/>
    <property type="evidence" value="ECO:0007669"/>
    <property type="project" value="TreeGrafter"/>
</dbReference>
<dbReference type="AlphaFoldDB" id="A0AAV2TRH8"/>
<evidence type="ECO:0000313" key="4">
    <source>
        <dbReference type="Proteomes" id="UP001497525"/>
    </source>
</evidence>
<dbReference type="EMBL" id="CAXLJL010000601">
    <property type="protein sequence ID" value="CAL5139476.1"/>
    <property type="molecule type" value="Genomic_DNA"/>
</dbReference>
<proteinExistence type="predicted"/>
<accession>A0AAV2TRH8</accession>
<dbReference type="GO" id="GO:0000712">
    <property type="term" value="P:resolution of meiotic recombination intermediates"/>
    <property type="evidence" value="ECO:0007669"/>
    <property type="project" value="TreeGrafter"/>
</dbReference>
<feature type="compositionally biased region" description="Polar residues" evidence="1">
    <location>
        <begin position="315"/>
        <end position="329"/>
    </location>
</feature>